<gene>
    <name evidence="3" type="primary">bcsQ</name>
    <name evidence="3" type="ORF">ACHMWK_22300</name>
</gene>
<dbReference type="PANTHER" id="PTHR43384:SF6">
    <property type="entry name" value="SEPTUM SITE-DETERMINING PROTEIN MIND HOMOLOG, CHLOROPLASTIC"/>
    <property type="match status" value="1"/>
</dbReference>
<dbReference type="EMBL" id="JBINXB010000049">
    <property type="protein sequence ID" value="MFH6568692.1"/>
    <property type="molecule type" value="Genomic_DNA"/>
</dbReference>
<dbReference type="Gene3D" id="3.40.50.300">
    <property type="entry name" value="P-loop containing nucleotide triphosphate hydrolases"/>
    <property type="match status" value="1"/>
</dbReference>
<accession>A0ABW7M478</accession>
<keyword evidence="2" id="KW-0067">ATP-binding</keyword>
<dbReference type="InterPro" id="IPR050625">
    <property type="entry name" value="ParA/MinD_ATPase"/>
</dbReference>
<reference evidence="3 4" key="1">
    <citation type="submission" date="2024-10" db="EMBL/GenBank/DDBJ databases">
        <title>Aeromonas and Pseudomonas from the Cagarras Archipelago, Rio de Janeiro, Brazil.</title>
        <authorList>
            <person name="Canellas A.L.B."/>
            <person name="Laport M.S."/>
        </authorList>
    </citation>
    <scope>NUCLEOTIDE SEQUENCE [LARGE SCALE GENOMIC DNA]</scope>
    <source>
        <strain evidence="3 4">CPF-4</strain>
    </source>
</reference>
<proteinExistence type="predicted"/>
<organism evidence="3 4">
    <name type="scientific">Pseudomonas kulmbachensis</name>
    <dbReference type="NCBI Taxonomy" id="3043408"/>
    <lineage>
        <taxon>Bacteria</taxon>
        <taxon>Pseudomonadati</taxon>
        <taxon>Pseudomonadota</taxon>
        <taxon>Gammaproteobacteria</taxon>
        <taxon>Pseudomonadales</taxon>
        <taxon>Pseudomonadaceae</taxon>
        <taxon>Pseudomonas</taxon>
    </lineage>
</organism>
<keyword evidence="1" id="KW-0547">Nucleotide-binding</keyword>
<dbReference type="NCBIfam" id="TIGR03371">
    <property type="entry name" value="cellulose_yhjQ"/>
    <property type="match status" value="1"/>
</dbReference>
<evidence type="ECO:0000256" key="1">
    <source>
        <dbReference type="ARBA" id="ARBA00022741"/>
    </source>
</evidence>
<name>A0ABW7M478_9PSED</name>
<dbReference type="Proteomes" id="UP001609821">
    <property type="component" value="Unassembled WGS sequence"/>
</dbReference>
<dbReference type="SUPFAM" id="SSF52540">
    <property type="entry name" value="P-loop containing nucleoside triphosphate hydrolases"/>
    <property type="match status" value="1"/>
</dbReference>
<sequence length="401" mass="42564">MSRTDDISNLFSRFGATSDSYYEFESQFDYKSTPPSLEKTAVPVEQVPLAAAIAPVVALVAPVPQSVPLVVVSPVAQATAQPAVPSVVLAIEPPNLPIQAPLMTPAGAGKPLRNLLAEVVLARQTGAQSLHNEALPRPPKCKAHIVALVSAKGGVGKTTLSAGLASSLRLSGGKTLAIDLDPQNALQYHLGVESGVPGMCNTNQAATAWASLLQHGFEGVQLLPYGVPSNDERSALEREMSQDRHWLARQLDHLALGENDLVILDTPTGRTAYLQQALDVADQVLVITTADAASFITMDQMDRLLGAVGARPAFSVCNYVVNQFDAGREFSRDMLEVLKRRLGRQLLGVIARDNTLGEALAYGQNPLATPSASAACQDMLLLSEQLKTRFQTPSAVESSAS</sequence>
<dbReference type="RefSeq" id="WP_395247600.1">
    <property type="nucleotide sequence ID" value="NZ_JBINXA010000018.1"/>
</dbReference>
<evidence type="ECO:0000256" key="2">
    <source>
        <dbReference type="ARBA" id="ARBA00022840"/>
    </source>
</evidence>
<dbReference type="PANTHER" id="PTHR43384">
    <property type="entry name" value="SEPTUM SITE-DETERMINING PROTEIN MIND HOMOLOG, CHLOROPLASTIC-RELATED"/>
    <property type="match status" value="1"/>
</dbReference>
<dbReference type="Pfam" id="PF06564">
    <property type="entry name" value="CBP_BcsQ"/>
    <property type="match status" value="1"/>
</dbReference>
<keyword evidence="4" id="KW-1185">Reference proteome</keyword>
<evidence type="ECO:0000313" key="3">
    <source>
        <dbReference type="EMBL" id="MFH6568692.1"/>
    </source>
</evidence>
<evidence type="ECO:0000313" key="4">
    <source>
        <dbReference type="Proteomes" id="UP001609821"/>
    </source>
</evidence>
<dbReference type="InterPro" id="IPR027417">
    <property type="entry name" value="P-loop_NTPase"/>
</dbReference>
<protein>
    <submittedName>
        <fullName evidence="3">Cellulose biosynthesis protein BcsQ</fullName>
    </submittedName>
</protein>
<dbReference type="InterPro" id="IPR017746">
    <property type="entry name" value="Cellulose_synthase_operon_BcsQ"/>
</dbReference>
<comment type="caution">
    <text evidence="3">The sequence shown here is derived from an EMBL/GenBank/DDBJ whole genome shotgun (WGS) entry which is preliminary data.</text>
</comment>